<evidence type="ECO:0000313" key="1">
    <source>
        <dbReference type="EMBL" id="THU79190.1"/>
    </source>
</evidence>
<keyword evidence="2" id="KW-1185">Reference proteome</keyword>
<dbReference type="AlphaFoldDB" id="A0A4S8KTV8"/>
<feature type="non-terminal residue" evidence="1">
    <location>
        <position position="67"/>
    </location>
</feature>
<dbReference type="Proteomes" id="UP000297245">
    <property type="component" value="Unassembled WGS sequence"/>
</dbReference>
<dbReference type="EMBL" id="ML180062">
    <property type="protein sequence ID" value="THU79190.1"/>
    <property type="molecule type" value="Genomic_DNA"/>
</dbReference>
<name>A0A4S8KTV8_DENBC</name>
<evidence type="ECO:0000313" key="2">
    <source>
        <dbReference type="Proteomes" id="UP000297245"/>
    </source>
</evidence>
<sequence>MLNGVYDTTLRHAEMWKVAFDKRVLKQFCVEVAFQKGQIVQLYRNYTLKPERKLLPKWSQPRRVVKR</sequence>
<dbReference type="OrthoDB" id="3237746at2759"/>
<protein>
    <submittedName>
        <fullName evidence="1">Uncharacterized protein</fullName>
    </submittedName>
</protein>
<reference evidence="1 2" key="1">
    <citation type="journal article" date="2019" name="Nat. Ecol. Evol.">
        <title>Megaphylogeny resolves global patterns of mushroom evolution.</title>
        <authorList>
            <person name="Varga T."/>
            <person name="Krizsan K."/>
            <person name="Foldi C."/>
            <person name="Dima B."/>
            <person name="Sanchez-Garcia M."/>
            <person name="Sanchez-Ramirez S."/>
            <person name="Szollosi G.J."/>
            <person name="Szarkandi J.G."/>
            <person name="Papp V."/>
            <person name="Albert L."/>
            <person name="Andreopoulos W."/>
            <person name="Angelini C."/>
            <person name="Antonin V."/>
            <person name="Barry K.W."/>
            <person name="Bougher N.L."/>
            <person name="Buchanan P."/>
            <person name="Buyck B."/>
            <person name="Bense V."/>
            <person name="Catcheside P."/>
            <person name="Chovatia M."/>
            <person name="Cooper J."/>
            <person name="Damon W."/>
            <person name="Desjardin D."/>
            <person name="Finy P."/>
            <person name="Geml J."/>
            <person name="Haridas S."/>
            <person name="Hughes K."/>
            <person name="Justo A."/>
            <person name="Karasinski D."/>
            <person name="Kautmanova I."/>
            <person name="Kiss B."/>
            <person name="Kocsube S."/>
            <person name="Kotiranta H."/>
            <person name="LaButti K.M."/>
            <person name="Lechner B.E."/>
            <person name="Liimatainen K."/>
            <person name="Lipzen A."/>
            <person name="Lukacs Z."/>
            <person name="Mihaltcheva S."/>
            <person name="Morgado L.N."/>
            <person name="Niskanen T."/>
            <person name="Noordeloos M.E."/>
            <person name="Ohm R.A."/>
            <person name="Ortiz-Santana B."/>
            <person name="Ovrebo C."/>
            <person name="Racz N."/>
            <person name="Riley R."/>
            <person name="Savchenko A."/>
            <person name="Shiryaev A."/>
            <person name="Soop K."/>
            <person name="Spirin V."/>
            <person name="Szebenyi C."/>
            <person name="Tomsovsky M."/>
            <person name="Tulloss R.E."/>
            <person name="Uehling J."/>
            <person name="Grigoriev I.V."/>
            <person name="Vagvolgyi C."/>
            <person name="Papp T."/>
            <person name="Martin F.M."/>
            <person name="Miettinen O."/>
            <person name="Hibbett D.S."/>
            <person name="Nagy L.G."/>
        </authorList>
    </citation>
    <scope>NUCLEOTIDE SEQUENCE [LARGE SCALE GENOMIC DNA]</scope>
    <source>
        <strain evidence="1 2">CBS 962.96</strain>
    </source>
</reference>
<gene>
    <name evidence="1" type="ORF">K435DRAFT_737092</name>
</gene>
<proteinExistence type="predicted"/>
<accession>A0A4S8KTV8</accession>
<organism evidence="1 2">
    <name type="scientific">Dendrothele bispora (strain CBS 962.96)</name>
    <dbReference type="NCBI Taxonomy" id="1314807"/>
    <lineage>
        <taxon>Eukaryota</taxon>
        <taxon>Fungi</taxon>
        <taxon>Dikarya</taxon>
        <taxon>Basidiomycota</taxon>
        <taxon>Agaricomycotina</taxon>
        <taxon>Agaricomycetes</taxon>
        <taxon>Agaricomycetidae</taxon>
        <taxon>Agaricales</taxon>
        <taxon>Agaricales incertae sedis</taxon>
        <taxon>Dendrothele</taxon>
    </lineage>
</organism>